<evidence type="ECO:0000313" key="1">
    <source>
        <dbReference type="EMBL" id="SGZ04107.1"/>
    </source>
</evidence>
<dbReference type="AlphaFoldDB" id="A0A1L0A3F7"/>
<proteinExistence type="predicted"/>
<accession>A0A1L0A3F7</accession>
<dbReference type="EMBL" id="FPLJ01000145">
    <property type="protein sequence ID" value="SGZ04107.1"/>
    <property type="molecule type" value="Genomic_DNA"/>
</dbReference>
<gene>
    <name evidence="1" type="ORF">MT2528_4749</name>
    <name evidence="2" type="ORF">NVI5450_4446</name>
</gene>
<protein>
    <submittedName>
        <fullName evidence="1 2">Stress-responsive nuclear envelope protein</fullName>
    </submittedName>
</protein>
<sequence>MRWSHGFVGPKGTDQKSLLSLAKKRLLVSQCENWRNMHNQ</sequence>
<keyword evidence="2" id="KW-0261">Viral envelope protein</keyword>
<keyword evidence="3" id="KW-1185">Reference proteome</keyword>
<keyword evidence="2" id="KW-0946">Virion</keyword>
<evidence type="ECO:0000313" key="2">
    <source>
        <dbReference type="EMBL" id="SGZ17020.1"/>
    </source>
</evidence>
<reference evidence="1 3" key="1">
    <citation type="submission" date="2016-11" db="EMBL/GenBank/DDBJ databases">
        <authorList>
            <person name="Klemetsen T."/>
        </authorList>
    </citation>
    <scope>NUCLEOTIDE SEQUENCE [LARGE SCALE GENOMIC DNA]</scope>
    <source>
        <strain evidence="1">MT 2528</strain>
    </source>
</reference>
<dbReference type="Proteomes" id="UP000183794">
    <property type="component" value="Unassembled WGS sequence"/>
</dbReference>
<evidence type="ECO:0000313" key="3">
    <source>
        <dbReference type="Proteomes" id="UP000182660"/>
    </source>
</evidence>
<dbReference type="Proteomes" id="UP000182660">
    <property type="component" value="Unassembled WGS sequence"/>
</dbReference>
<organism evidence="2 4">
    <name type="scientific">Moritella viscosa</name>
    <dbReference type="NCBI Taxonomy" id="80854"/>
    <lineage>
        <taxon>Bacteria</taxon>
        <taxon>Pseudomonadati</taxon>
        <taxon>Pseudomonadota</taxon>
        <taxon>Gammaproteobacteria</taxon>
        <taxon>Alteromonadales</taxon>
        <taxon>Moritellaceae</taxon>
        <taxon>Moritella</taxon>
    </lineage>
</organism>
<evidence type="ECO:0000313" key="4">
    <source>
        <dbReference type="Proteomes" id="UP000183794"/>
    </source>
</evidence>
<dbReference type="EMBL" id="FPLD01000131">
    <property type="protein sequence ID" value="SGZ17020.1"/>
    <property type="molecule type" value="Genomic_DNA"/>
</dbReference>
<name>A0A1L0A3F7_9GAMM</name>
<reference evidence="2 4" key="2">
    <citation type="submission" date="2016-11" db="EMBL/GenBank/DDBJ databases">
        <authorList>
            <person name="Jaros S."/>
            <person name="Januszkiewicz K."/>
            <person name="Wedrychowicz H."/>
        </authorList>
    </citation>
    <scope>NUCLEOTIDE SEQUENCE [LARGE SCALE GENOMIC DNA]</scope>
    <source>
        <strain evidence="2">NVI 5450</strain>
    </source>
</reference>